<comment type="caution">
    <text evidence="1">The sequence shown here is derived from an EMBL/GenBank/DDBJ whole genome shotgun (WGS) entry which is preliminary data.</text>
</comment>
<evidence type="ECO:0000313" key="1">
    <source>
        <dbReference type="EMBL" id="GMR50255.1"/>
    </source>
</evidence>
<organism evidence="1 2">
    <name type="scientific">Pristionchus mayeri</name>
    <dbReference type="NCBI Taxonomy" id="1317129"/>
    <lineage>
        <taxon>Eukaryota</taxon>
        <taxon>Metazoa</taxon>
        <taxon>Ecdysozoa</taxon>
        <taxon>Nematoda</taxon>
        <taxon>Chromadorea</taxon>
        <taxon>Rhabditida</taxon>
        <taxon>Rhabditina</taxon>
        <taxon>Diplogasteromorpha</taxon>
        <taxon>Diplogasteroidea</taxon>
        <taxon>Neodiplogasteridae</taxon>
        <taxon>Pristionchus</taxon>
    </lineage>
</organism>
<gene>
    <name evidence="1" type="ORF">PMAYCL1PPCAC_20450</name>
</gene>
<proteinExistence type="predicted"/>
<protein>
    <submittedName>
        <fullName evidence="1">Uncharacterized protein</fullName>
    </submittedName>
</protein>
<dbReference type="AlphaFoldDB" id="A0AAN5CTH8"/>
<dbReference type="SUPFAM" id="SSF63411">
    <property type="entry name" value="LuxS/MPP-like metallohydrolase"/>
    <property type="match status" value="1"/>
</dbReference>
<evidence type="ECO:0000313" key="2">
    <source>
        <dbReference type="Proteomes" id="UP001328107"/>
    </source>
</evidence>
<accession>A0AAN5CTH8</accession>
<keyword evidence="2" id="KW-1185">Reference proteome</keyword>
<dbReference type="Gene3D" id="3.30.830.10">
    <property type="entry name" value="Metalloenzyme, LuxS/M16 peptidase-like"/>
    <property type="match status" value="1"/>
</dbReference>
<dbReference type="GO" id="GO:0046872">
    <property type="term" value="F:metal ion binding"/>
    <property type="evidence" value="ECO:0007669"/>
    <property type="project" value="InterPro"/>
</dbReference>
<reference evidence="2" key="1">
    <citation type="submission" date="2022-10" db="EMBL/GenBank/DDBJ databases">
        <title>Genome assembly of Pristionchus species.</title>
        <authorList>
            <person name="Yoshida K."/>
            <person name="Sommer R.J."/>
        </authorList>
    </citation>
    <scope>NUCLEOTIDE SEQUENCE [LARGE SCALE GENOMIC DNA]</scope>
    <source>
        <strain evidence="2">RS5460</strain>
    </source>
</reference>
<dbReference type="EMBL" id="BTRK01000004">
    <property type="protein sequence ID" value="GMR50255.1"/>
    <property type="molecule type" value="Genomic_DNA"/>
</dbReference>
<feature type="non-terminal residue" evidence="1">
    <location>
        <position position="1"/>
    </location>
</feature>
<dbReference type="InterPro" id="IPR011249">
    <property type="entry name" value="Metalloenz_LuxS/M16"/>
</dbReference>
<name>A0AAN5CTH8_9BILA</name>
<sequence>LSRASARGGPSLCDPWVQERLTRLRSGLLVASAKGFPPDRSHLVLSYRAGTRYETSNQRGLVRLIRGIMDNPKKIGRNPIRLPPGSEIASFLTPDILGVALTVPRHRSNQALEYLDRFTALKDCDLDLSVLPKDGLSPGPSTFATEYVRRAAYGNGTLANPIEFKLPESRLKYTDDDVRHFAATHMVANNAALVGVNVKHDE</sequence>
<dbReference type="Proteomes" id="UP001328107">
    <property type="component" value="Unassembled WGS sequence"/>
</dbReference>